<protein>
    <submittedName>
        <fullName evidence="1">Uncharacterized protein</fullName>
    </submittedName>
</protein>
<accession>A0A2M4AZQ2</accession>
<name>A0A2M4AZQ2_9DIPT</name>
<proteinExistence type="predicted"/>
<sequence>MGTDDVESATLVDPSITTDREAVPDVVPAAHILVHRLHLLHRLDALRSGVACRRLVRVVYDDVRDRTGKSFDQFGRLGMPVAAPDIRWRI</sequence>
<dbReference type="EMBL" id="GGFK01012914">
    <property type="protein sequence ID" value="MBW46235.1"/>
    <property type="molecule type" value="Transcribed_RNA"/>
</dbReference>
<evidence type="ECO:0000313" key="1">
    <source>
        <dbReference type="EMBL" id="MBW46235.1"/>
    </source>
</evidence>
<organism evidence="1">
    <name type="scientific">Anopheles triannulatus</name>
    <dbReference type="NCBI Taxonomy" id="58253"/>
    <lineage>
        <taxon>Eukaryota</taxon>
        <taxon>Metazoa</taxon>
        <taxon>Ecdysozoa</taxon>
        <taxon>Arthropoda</taxon>
        <taxon>Hexapoda</taxon>
        <taxon>Insecta</taxon>
        <taxon>Pterygota</taxon>
        <taxon>Neoptera</taxon>
        <taxon>Endopterygota</taxon>
        <taxon>Diptera</taxon>
        <taxon>Nematocera</taxon>
        <taxon>Culicoidea</taxon>
        <taxon>Culicidae</taxon>
        <taxon>Anophelinae</taxon>
        <taxon>Anopheles</taxon>
    </lineage>
</organism>
<reference evidence="1" key="1">
    <citation type="submission" date="2018-01" db="EMBL/GenBank/DDBJ databases">
        <title>An insight into the sialome of Amazonian anophelines.</title>
        <authorList>
            <person name="Ribeiro J.M."/>
            <person name="Scarpassa V."/>
            <person name="Calvo E."/>
        </authorList>
    </citation>
    <scope>NUCLEOTIDE SEQUENCE</scope>
    <source>
        <tissue evidence="1">Salivary glands</tissue>
    </source>
</reference>
<dbReference type="AlphaFoldDB" id="A0A2M4AZQ2"/>